<name>A0A5M9J8N6_MONFR</name>
<dbReference type="SUPFAM" id="SSF53098">
    <property type="entry name" value="Ribonuclease H-like"/>
    <property type="match status" value="1"/>
</dbReference>
<dbReference type="Pfam" id="PF16486">
    <property type="entry name" value="ArgoN"/>
    <property type="match status" value="1"/>
</dbReference>
<proteinExistence type="predicted"/>
<evidence type="ECO:0000259" key="2">
    <source>
        <dbReference type="PROSITE" id="PS50822"/>
    </source>
</evidence>
<dbReference type="Gene3D" id="2.170.260.10">
    <property type="entry name" value="paz domain"/>
    <property type="match status" value="1"/>
</dbReference>
<dbReference type="InterPro" id="IPR012337">
    <property type="entry name" value="RNaseH-like_sf"/>
</dbReference>
<organism evidence="3 4">
    <name type="scientific">Monilinia fructicola</name>
    <name type="common">Brown rot fungus</name>
    <name type="synonym">Ciboria fructicola</name>
    <dbReference type="NCBI Taxonomy" id="38448"/>
    <lineage>
        <taxon>Eukaryota</taxon>
        <taxon>Fungi</taxon>
        <taxon>Dikarya</taxon>
        <taxon>Ascomycota</taxon>
        <taxon>Pezizomycotina</taxon>
        <taxon>Leotiomycetes</taxon>
        <taxon>Helotiales</taxon>
        <taxon>Sclerotiniaceae</taxon>
        <taxon>Monilinia</taxon>
    </lineage>
</organism>
<evidence type="ECO:0000313" key="3">
    <source>
        <dbReference type="EMBL" id="KAA8564202.1"/>
    </source>
</evidence>
<feature type="domain" description="Piwi" evidence="2">
    <location>
        <begin position="649"/>
        <end position="973"/>
    </location>
</feature>
<dbReference type="AlphaFoldDB" id="A0A5M9J8N6"/>
<accession>A0A5M9J8N6</accession>
<feature type="compositionally biased region" description="Low complexity" evidence="1">
    <location>
        <begin position="608"/>
        <end position="621"/>
    </location>
</feature>
<feature type="region of interest" description="Disordered" evidence="1">
    <location>
        <begin position="604"/>
        <end position="625"/>
    </location>
</feature>
<dbReference type="Pfam" id="PF08699">
    <property type="entry name" value="ArgoL1"/>
    <property type="match status" value="1"/>
</dbReference>
<dbReference type="Proteomes" id="UP000322873">
    <property type="component" value="Unassembled WGS sequence"/>
</dbReference>
<dbReference type="InterPro" id="IPR036085">
    <property type="entry name" value="PAZ_dom_sf"/>
</dbReference>
<dbReference type="EMBL" id="VICG01000015">
    <property type="protein sequence ID" value="KAA8564202.1"/>
    <property type="molecule type" value="Genomic_DNA"/>
</dbReference>
<dbReference type="SMART" id="SM01163">
    <property type="entry name" value="DUF1785"/>
    <property type="match status" value="1"/>
</dbReference>
<feature type="region of interest" description="Disordered" evidence="1">
    <location>
        <begin position="73"/>
        <end position="96"/>
    </location>
</feature>
<dbReference type="GO" id="GO:0003723">
    <property type="term" value="F:RNA binding"/>
    <property type="evidence" value="ECO:0007669"/>
    <property type="project" value="InterPro"/>
</dbReference>
<gene>
    <name evidence="3" type="ORF">EYC84_011148</name>
</gene>
<dbReference type="Gene3D" id="3.40.50.2300">
    <property type="match status" value="1"/>
</dbReference>
<evidence type="ECO:0000256" key="1">
    <source>
        <dbReference type="SAM" id="MobiDB-lite"/>
    </source>
</evidence>
<dbReference type="Pfam" id="PF02171">
    <property type="entry name" value="Piwi"/>
    <property type="match status" value="1"/>
</dbReference>
<dbReference type="InterPro" id="IPR014811">
    <property type="entry name" value="ArgoL1"/>
</dbReference>
<keyword evidence="4" id="KW-1185">Reference proteome</keyword>
<dbReference type="InterPro" id="IPR032474">
    <property type="entry name" value="Argonaute_N"/>
</dbReference>
<comment type="caution">
    <text evidence="3">The sequence shown here is derived from an EMBL/GenBank/DDBJ whole genome shotgun (WGS) entry which is preliminary data.</text>
</comment>
<dbReference type="SUPFAM" id="SSF101690">
    <property type="entry name" value="PAZ domain"/>
    <property type="match status" value="1"/>
</dbReference>
<evidence type="ECO:0000313" key="4">
    <source>
        <dbReference type="Proteomes" id="UP000322873"/>
    </source>
</evidence>
<dbReference type="PANTHER" id="PTHR22891">
    <property type="entry name" value="EUKARYOTIC TRANSLATION INITIATION FACTOR 2C"/>
    <property type="match status" value="1"/>
</dbReference>
<sequence>MAREIWLSKCKEASKTPTAGESSASTNPTSAPLTSGAAALGSPSTLIKSLATTSISDEDLFAGMTDRQRQKVLEQRRWDQELPNMTKAPKRRSERSEGSLVSLEPFSTIKANYFKLGFDPSIKLYRYSISLGFIEIIAKDKGESRRYLPTNRDTKRYLINSMLLQPNSKPSPVPGVVWASDFDSTIISAGELYPGLTVASPTQVVRHTRTGQDGSTPLEMESQVRYLGVLTFDDLIKHCSSPCNSAADYLPNEDLKALNIISWKNINSDSFRGGRRGNKFYPESLLNAAQEANRDGRCYMIRTGFFSSMRPGQDSVLLNVNTTTSAFYSPILLSTWIGLVFSNGWLDLTNVYKRSKVQNKLKGVKVVFTAEALNRQRKRAVFDISEKTLSETYFARDKNQSNPTSVLTYMKTKYPSHAQHFRGNDYCINLGSRSDKQWYPAELLRIVDWQPVTRVLDRDQADEMIDIAQKNPRENQSRILNYALPLLGLTGQNIRFYQDFGITFDVEPRFTQIKPFFCTAPRLEFNSLGKNHVIDPIQAAWSLGSQFFESKLSKTQQSRLGVLWLCEPPQGTKLDLLEKTMKALGMGGEKGLIFVHTTQSPPAFDSLTSNSTSPKPSAPKTSEPKYRTKCQQVFRQGLDMLNKDGKVLLIIVVLQDHDKNLYAEIKRWGDCVQGIPTSCITLDKLEKCKTVYKVCANFALKINLKLKGVSHHVTVPCCGADESTMIIGADVTHPSPENAAKGCPSIAAVVATNDDINNLYLGSARLQKGKQEASKFSNLKGMVHERLAAWYRKHKAMNVKPEKKLPANIIFYRDGVSESQFGMVRSEEMPQIKAACKTIFQMVKRAEILLKISSYKPKITIIVVTKRHHTRFYPKDEYVTSNIDPGLVIDTDVVTPNQFSFYLQSHSSPLGTARSSHYVVLEDGQNFRETPSKLHKITNNICYVSARATQALSICTPARYADILCDRLRCYLKPSMDRQDTHKPANVPDQTAAAFDPDGDYSQMYGDDEFVWKCPVGEDARKNPWHENMNDVMFYL</sequence>
<feature type="region of interest" description="Disordered" evidence="1">
    <location>
        <begin position="1"/>
        <end position="40"/>
    </location>
</feature>
<dbReference type="SMART" id="SM00950">
    <property type="entry name" value="Piwi"/>
    <property type="match status" value="1"/>
</dbReference>
<dbReference type="VEuPathDB" id="FungiDB:MFRU_065g00090"/>
<dbReference type="Pfam" id="PF02170">
    <property type="entry name" value="PAZ"/>
    <property type="match status" value="1"/>
</dbReference>
<dbReference type="InterPro" id="IPR003165">
    <property type="entry name" value="Piwi"/>
</dbReference>
<reference evidence="3 4" key="1">
    <citation type="submission" date="2019-06" db="EMBL/GenBank/DDBJ databases">
        <title>Genome Sequence of the Brown Rot Fungal Pathogen Monilinia fructicola.</title>
        <authorList>
            <person name="De Miccolis Angelini R.M."/>
            <person name="Landi L."/>
            <person name="Abate D."/>
            <person name="Pollastro S."/>
            <person name="Romanazzi G."/>
            <person name="Faretra F."/>
        </authorList>
    </citation>
    <scope>NUCLEOTIDE SEQUENCE [LARGE SCALE GENOMIC DNA]</scope>
    <source>
        <strain evidence="3 4">Mfrc123</strain>
    </source>
</reference>
<dbReference type="Gene3D" id="3.30.420.10">
    <property type="entry name" value="Ribonuclease H-like superfamily/Ribonuclease H"/>
    <property type="match status" value="1"/>
</dbReference>
<dbReference type="InterPro" id="IPR036397">
    <property type="entry name" value="RNaseH_sf"/>
</dbReference>
<protein>
    <recommendedName>
        <fullName evidence="2">Piwi domain-containing protein</fullName>
    </recommendedName>
</protein>
<feature type="compositionally biased region" description="Polar residues" evidence="1">
    <location>
        <begin position="15"/>
        <end position="33"/>
    </location>
</feature>
<dbReference type="InterPro" id="IPR003100">
    <property type="entry name" value="PAZ_dom"/>
</dbReference>
<dbReference type="PROSITE" id="PS50822">
    <property type="entry name" value="PIWI"/>
    <property type="match status" value="1"/>
</dbReference>